<evidence type="ECO:0000313" key="1">
    <source>
        <dbReference type="EMBL" id="UWP60436.1"/>
    </source>
</evidence>
<accession>A0ABY5VJN0</accession>
<keyword evidence="2" id="KW-1185">Reference proteome</keyword>
<proteinExistence type="predicted"/>
<gene>
    <name evidence="1" type="ORF">NQ502_05180</name>
</gene>
<name>A0ABY5VJN0_9FIRM</name>
<dbReference type="RefSeq" id="WP_156887910.1">
    <property type="nucleotide sequence ID" value="NZ_CABLBR010000019.1"/>
</dbReference>
<protein>
    <submittedName>
        <fullName evidence="1">Uncharacterized protein</fullName>
    </submittedName>
</protein>
<sequence>MNELMRILEKWAYFEYRTAKERVRTVLTRMVNNEKHEVFDREVDE</sequence>
<reference evidence="1" key="1">
    <citation type="journal article" date="2022" name="Cell">
        <title>Design, construction, and in vivo augmentation of a complex gut microbiome.</title>
        <authorList>
            <person name="Cheng A.G."/>
            <person name="Ho P.Y."/>
            <person name="Aranda-Diaz A."/>
            <person name="Jain S."/>
            <person name="Yu F.B."/>
            <person name="Meng X."/>
            <person name="Wang M."/>
            <person name="Iakiviak M."/>
            <person name="Nagashima K."/>
            <person name="Zhao A."/>
            <person name="Murugkar P."/>
            <person name="Patil A."/>
            <person name="Atabakhsh K."/>
            <person name="Weakley A."/>
            <person name="Yan J."/>
            <person name="Brumbaugh A.R."/>
            <person name="Higginbottom S."/>
            <person name="Dimas A."/>
            <person name="Shiver A.L."/>
            <person name="Deutschbauer A."/>
            <person name="Neff N."/>
            <person name="Sonnenburg J.L."/>
            <person name="Huang K.C."/>
            <person name="Fischbach M.A."/>
        </authorList>
    </citation>
    <scope>NUCLEOTIDE SEQUENCE</scope>
    <source>
        <strain evidence="1">DSM 19829</strain>
    </source>
</reference>
<evidence type="ECO:0000313" key="2">
    <source>
        <dbReference type="Proteomes" id="UP001060164"/>
    </source>
</evidence>
<dbReference type="Proteomes" id="UP001060164">
    <property type="component" value="Chromosome"/>
</dbReference>
<dbReference type="EMBL" id="CP102290">
    <property type="protein sequence ID" value="UWP60436.1"/>
    <property type="molecule type" value="Genomic_DNA"/>
</dbReference>
<organism evidence="1 2">
    <name type="scientific">Ruminococcus gauvreauii</name>
    <dbReference type="NCBI Taxonomy" id="438033"/>
    <lineage>
        <taxon>Bacteria</taxon>
        <taxon>Bacillati</taxon>
        <taxon>Bacillota</taxon>
        <taxon>Clostridia</taxon>
        <taxon>Eubacteriales</taxon>
        <taxon>Oscillospiraceae</taxon>
        <taxon>Ruminococcus</taxon>
    </lineage>
</organism>